<evidence type="ECO:0000313" key="1">
    <source>
        <dbReference type="EMBL" id="CAE7226692.1"/>
    </source>
</evidence>
<comment type="caution">
    <text evidence="1">The sequence shown here is derived from an EMBL/GenBank/DDBJ whole genome shotgun (WGS) entry which is preliminary data.</text>
</comment>
<feature type="non-terminal residue" evidence="1">
    <location>
        <position position="87"/>
    </location>
</feature>
<dbReference type="Gene3D" id="3.30.2350.10">
    <property type="entry name" value="Pseudouridine synthase"/>
    <property type="match status" value="1"/>
</dbReference>
<reference evidence="1" key="1">
    <citation type="submission" date="2021-02" db="EMBL/GenBank/DDBJ databases">
        <authorList>
            <person name="Dougan E. K."/>
            <person name="Rhodes N."/>
            <person name="Thang M."/>
            <person name="Chan C."/>
        </authorList>
    </citation>
    <scope>NUCLEOTIDE SEQUENCE</scope>
</reference>
<dbReference type="InterPro" id="IPR020103">
    <property type="entry name" value="PsdUridine_synth_cat_dom_sf"/>
</dbReference>
<dbReference type="AlphaFoldDB" id="A0A812KFS1"/>
<feature type="non-terminal residue" evidence="1">
    <location>
        <position position="1"/>
    </location>
</feature>
<dbReference type="GO" id="GO:0001522">
    <property type="term" value="P:pseudouridine synthesis"/>
    <property type="evidence" value="ECO:0007669"/>
    <property type="project" value="InterPro"/>
</dbReference>
<name>A0A812KFS1_9DINO</name>
<protein>
    <submittedName>
        <fullName evidence="1">Uncharacterized protein</fullName>
    </submittedName>
</protein>
<sequence>MGVSRDSLLPQHDTHRYLVVCHNLAPAELKEVVAYIGPGSLYSRKSFAGEGGKPASSQLVALSHASGACGSYSVLAIRIRTGRRHQI</sequence>
<proteinExistence type="predicted"/>
<dbReference type="SUPFAM" id="SSF55120">
    <property type="entry name" value="Pseudouridine synthase"/>
    <property type="match status" value="1"/>
</dbReference>
<accession>A0A812KFS1</accession>
<dbReference type="EMBL" id="CAJNJA010007601">
    <property type="protein sequence ID" value="CAE7226692.1"/>
    <property type="molecule type" value="Genomic_DNA"/>
</dbReference>
<organism evidence="1 2">
    <name type="scientific">Symbiodinium necroappetens</name>
    <dbReference type="NCBI Taxonomy" id="1628268"/>
    <lineage>
        <taxon>Eukaryota</taxon>
        <taxon>Sar</taxon>
        <taxon>Alveolata</taxon>
        <taxon>Dinophyceae</taxon>
        <taxon>Suessiales</taxon>
        <taxon>Symbiodiniaceae</taxon>
        <taxon>Symbiodinium</taxon>
    </lineage>
</organism>
<keyword evidence="2" id="KW-1185">Reference proteome</keyword>
<dbReference type="Proteomes" id="UP000601435">
    <property type="component" value="Unassembled WGS sequence"/>
</dbReference>
<dbReference type="GO" id="GO:0003723">
    <property type="term" value="F:RNA binding"/>
    <property type="evidence" value="ECO:0007669"/>
    <property type="project" value="InterPro"/>
</dbReference>
<evidence type="ECO:0000313" key="2">
    <source>
        <dbReference type="Proteomes" id="UP000601435"/>
    </source>
</evidence>
<dbReference type="OrthoDB" id="410979at2759"/>
<gene>
    <name evidence="1" type="ORF">SNEC2469_LOCUS3244</name>
</gene>
<dbReference type="GO" id="GO:0009982">
    <property type="term" value="F:pseudouridine synthase activity"/>
    <property type="evidence" value="ECO:0007669"/>
    <property type="project" value="InterPro"/>
</dbReference>